<comment type="catalytic activity">
    <reaction evidence="11">
        <text>3-methyl-2-oxobutanoate + acetyl-CoA + H2O = (2S)-2-isopropylmalate + CoA + H(+)</text>
        <dbReference type="Rhea" id="RHEA:21524"/>
        <dbReference type="ChEBI" id="CHEBI:1178"/>
        <dbReference type="ChEBI" id="CHEBI:11851"/>
        <dbReference type="ChEBI" id="CHEBI:15377"/>
        <dbReference type="ChEBI" id="CHEBI:15378"/>
        <dbReference type="ChEBI" id="CHEBI:57287"/>
        <dbReference type="ChEBI" id="CHEBI:57288"/>
        <dbReference type="EC" id="2.3.3.13"/>
    </reaction>
</comment>
<dbReference type="Gene3D" id="3.30.160.270">
    <property type="match status" value="1"/>
</dbReference>
<proteinExistence type="inferred from homology"/>
<keyword evidence="5 11" id="KW-0432">Leucine biosynthesis</keyword>
<dbReference type="SUPFAM" id="SSF110921">
    <property type="entry name" value="2-isopropylmalate synthase LeuA, allosteric (dimerisation) domain"/>
    <property type="match status" value="1"/>
</dbReference>
<keyword evidence="9 11" id="KW-0464">Manganese</keyword>
<dbReference type="InterPro" id="IPR000891">
    <property type="entry name" value="PYR_CT"/>
</dbReference>
<dbReference type="InterPro" id="IPR054691">
    <property type="entry name" value="LeuA/HCS_post-cat"/>
</dbReference>
<dbReference type="Proteomes" id="UP000287243">
    <property type="component" value="Chromosome"/>
</dbReference>
<dbReference type="PROSITE" id="PS00815">
    <property type="entry name" value="AIPM_HOMOCIT_SYNTH_1"/>
    <property type="match status" value="1"/>
</dbReference>
<evidence type="ECO:0000256" key="4">
    <source>
        <dbReference type="ARBA" id="ARBA00018198"/>
    </source>
</evidence>
<feature type="region of interest" description="Regulatory domain" evidence="11">
    <location>
        <begin position="392"/>
        <end position="512"/>
    </location>
</feature>
<dbReference type="PROSITE" id="PS00816">
    <property type="entry name" value="AIPM_HOMOCIT_SYNTH_2"/>
    <property type="match status" value="1"/>
</dbReference>
<keyword evidence="14" id="KW-1185">Reference proteome</keyword>
<dbReference type="PANTHER" id="PTHR10277:SF9">
    <property type="entry name" value="2-ISOPROPYLMALATE SYNTHASE 1, CHLOROPLASTIC-RELATED"/>
    <property type="match status" value="1"/>
</dbReference>
<evidence type="ECO:0000259" key="12">
    <source>
        <dbReference type="PROSITE" id="PS50991"/>
    </source>
</evidence>
<feature type="domain" description="Pyruvate carboxyltransferase" evidence="12">
    <location>
        <begin position="4"/>
        <end position="268"/>
    </location>
</feature>
<dbReference type="NCBIfam" id="NF002085">
    <property type="entry name" value="PRK00915.1-2"/>
    <property type="match status" value="1"/>
</dbReference>
<feature type="binding site" evidence="11">
    <location>
        <position position="13"/>
    </location>
    <ligand>
        <name>Mn(2+)</name>
        <dbReference type="ChEBI" id="CHEBI:29035"/>
    </ligand>
</feature>
<keyword evidence="11" id="KW-0963">Cytoplasm</keyword>
<evidence type="ECO:0000256" key="8">
    <source>
        <dbReference type="ARBA" id="ARBA00022723"/>
    </source>
</evidence>
<dbReference type="GO" id="GO:0005737">
    <property type="term" value="C:cytoplasm"/>
    <property type="evidence" value="ECO:0007669"/>
    <property type="project" value="UniProtKB-UniRule"/>
</dbReference>
<dbReference type="NCBIfam" id="TIGR00973">
    <property type="entry name" value="leuA_bact"/>
    <property type="match status" value="1"/>
</dbReference>
<comment type="similarity">
    <text evidence="2 11">Belongs to the alpha-IPM synthase/homocitrate synthase family. LeuA type 1 subfamily.</text>
</comment>
<evidence type="ECO:0000256" key="11">
    <source>
        <dbReference type="HAMAP-Rule" id="MF_01025"/>
    </source>
</evidence>
<organism evidence="13 14">
    <name type="scientific">Velamenicoccus archaeovorus</name>
    <dbReference type="NCBI Taxonomy" id="1930593"/>
    <lineage>
        <taxon>Bacteria</taxon>
        <taxon>Pseudomonadati</taxon>
        <taxon>Candidatus Omnitrophota</taxon>
        <taxon>Candidatus Velamenicoccus</taxon>
    </lineage>
</organism>
<dbReference type="InterPro" id="IPR013709">
    <property type="entry name" value="2-isopropylmalate_synth_dimer"/>
</dbReference>
<dbReference type="SMART" id="SM00917">
    <property type="entry name" value="LeuA_dimer"/>
    <property type="match status" value="1"/>
</dbReference>
<keyword evidence="7 11" id="KW-0808">Transferase</keyword>
<dbReference type="UniPathway" id="UPA00048">
    <property type="reaction ID" value="UER00070"/>
</dbReference>
<evidence type="ECO:0000256" key="3">
    <source>
        <dbReference type="ARBA" id="ARBA00012973"/>
    </source>
</evidence>
<evidence type="ECO:0000256" key="1">
    <source>
        <dbReference type="ARBA" id="ARBA00004689"/>
    </source>
</evidence>
<comment type="pathway">
    <text evidence="1 11">Amino-acid biosynthesis; L-leucine biosynthesis; L-leucine from 3-methyl-2-oxobutanoate: step 1/4.</text>
</comment>
<dbReference type="KEGG" id="vai:BU251_00935"/>
<dbReference type="PANTHER" id="PTHR10277">
    <property type="entry name" value="HOMOCITRATE SYNTHASE-RELATED"/>
    <property type="match status" value="1"/>
</dbReference>
<dbReference type="NCBIfam" id="NF002086">
    <property type="entry name" value="PRK00915.1-3"/>
    <property type="match status" value="1"/>
</dbReference>
<evidence type="ECO:0000256" key="6">
    <source>
        <dbReference type="ARBA" id="ARBA00022605"/>
    </source>
</evidence>
<dbReference type="CDD" id="cd07940">
    <property type="entry name" value="DRE_TIM_IPMS"/>
    <property type="match status" value="1"/>
</dbReference>
<dbReference type="Gene3D" id="3.20.20.70">
    <property type="entry name" value="Aldolase class I"/>
    <property type="match status" value="1"/>
</dbReference>
<dbReference type="AlphaFoldDB" id="A0A410P2S4"/>
<dbReference type="OrthoDB" id="9804858at2"/>
<dbReference type="InterPro" id="IPR036230">
    <property type="entry name" value="LeuA_allosteric_dom_sf"/>
</dbReference>
<comment type="subunit">
    <text evidence="11">Homodimer.</text>
</comment>
<evidence type="ECO:0000313" key="13">
    <source>
        <dbReference type="EMBL" id="QAT16392.1"/>
    </source>
</evidence>
<dbReference type="Pfam" id="PF22617">
    <property type="entry name" value="HCS_D2"/>
    <property type="match status" value="1"/>
</dbReference>
<name>A0A410P2S4_VELA1</name>
<dbReference type="NCBIfam" id="NF002087">
    <property type="entry name" value="PRK00915.1-4"/>
    <property type="match status" value="1"/>
</dbReference>
<comment type="cofactor">
    <cofactor evidence="11">
        <name>Mn(2+)</name>
        <dbReference type="ChEBI" id="CHEBI:29035"/>
    </cofactor>
</comment>
<reference evidence="13 14" key="1">
    <citation type="submission" date="2017-01" db="EMBL/GenBank/DDBJ databases">
        <title>First insights into the biology of 'candidatus Vampirococcus archaeovorus'.</title>
        <authorList>
            <person name="Kizina J."/>
            <person name="Jordan S."/>
            <person name="Stueber K."/>
            <person name="Reinhardt R."/>
            <person name="Harder J."/>
        </authorList>
    </citation>
    <scope>NUCLEOTIDE SEQUENCE [LARGE SCALE GENOMIC DNA]</scope>
    <source>
        <strain evidence="13 14">LiM</strain>
    </source>
</reference>
<dbReference type="FunFam" id="3.30.160.270:FF:000003">
    <property type="entry name" value="2-isopropylmalate synthase"/>
    <property type="match status" value="1"/>
</dbReference>
<evidence type="ECO:0000256" key="7">
    <source>
        <dbReference type="ARBA" id="ARBA00022679"/>
    </source>
</evidence>
<keyword evidence="8 11" id="KW-0479">Metal-binding</keyword>
<dbReference type="HAMAP" id="MF_01025">
    <property type="entry name" value="LeuA_type1"/>
    <property type="match status" value="1"/>
</dbReference>
<evidence type="ECO:0000313" key="14">
    <source>
        <dbReference type="Proteomes" id="UP000287243"/>
    </source>
</evidence>
<evidence type="ECO:0000256" key="5">
    <source>
        <dbReference type="ARBA" id="ARBA00022430"/>
    </source>
</evidence>
<keyword evidence="10 11" id="KW-0100">Branched-chain amino acid biosynthesis</keyword>
<dbReference type="InterPro" id="IPR005671">
    <property type="entry name" value="LeuA_bact_synth"/>
</dbReference>
<dbReference type="PROSITE" id="PS50991">
    <property type="entry name" value="PYR_CT"/>
    <property type="match status" value="1"/>
</dbReference>
<keyword evidence="6 11" id="KW-0028">Amino-acid biosynthesis</keyword>
<evidence type="ECO:0000256" key="2">
    <source>
        <dbReference type="ARBA" id="ARBA00009396"/>
    </source>
</evidence>
<accession>A0A410P2S4</accession>
<dbReference type="InterPro" id="IPR002034">
    <property type="entry name" value="AIPM/Hcit_synth_CS"/>
</dbReference>
<dbReference type="SUPFAM" id="SSF51569">
    <property type="entry name" value="Aldolase"/>
    <property type="match status" value="1"/>
</dbReference>
<comment type="function">
    <text evidence="11">Catalyzes the condensation of the acetyl group of acetyl-CoA with 3-methyl-2-oxobutanoate (2-ketoisovalerate) to form 3-carboxy-3-hydroxy-4-methylpentanoate (2-isopropylmalate).</text>
</comment>
<dbReference type="GO" id="GO:0003985">
    <property type="term" value="F:acetyl-CoA C-acetyltransferase activity"/>
    <property type="evidence" value="ECO:0007669"/>
    <property type="project" value="UniProtKB-UniRule"/>
</dbReference>
<evidence type="ECO:0000256" key="10">
    <source>
        <dbReference type="ARBA" id="ARBA00023304"/>
    </source>
</evidence>
<dbReference type="GO" id="GO:0009098">
    <property type="term" value="P:L-leucine biosynthetic process"/>
    <property type="evidence" value="ECO:0007669"/>
    <property type="project" value="UniProtKB-UniRule"/>
</dbReference>
<dbReference type="Pfam" id="PF00682">
    <property type="entry name" value="HMGL-like"/>
    <property type="match status" value="1"/>
</dbReference>
<protein>
    <recommendedName>
        <fullName evidence="4 11">2-isopropylmalate synthase</fullName>
        <ecNumber evidence="3 11">2.3.3.13</ecNumber>
    </recommendedName>
    <alternativeName>
        <fullName evidence="11">Alpha-IPM synthase</fullName>
    </alternativeName>
    <alternativeName>
        <fullName evidence="11">Alpha-isopropylmalate synthase</fullName>
    </alternativeName>
</protein>
<dbReference type="EC" id="2.3.3.13" evidence="3 11"/>
<dbReference type="RefSeq" id="WP_128699031.1">
    <property type="nucleotide sequence ID" value="NZ_CP019384.1"/>
</dbReference>
<feature type="binding site" evidence="11">
    <location>
        <position position="204"/>
    </location>
    <ligand>
        <name>Mn(2+)</name>
        <dbReference type="ChEBI" id="CHEBI:29035"/>
    </ligand>
</feature>
<feature type="binding site" evidence="11">
    <location>
        <position position="238"/>
    </location>
    <ligand>
        <name>Mn(2+)</name>
        <dbReference type="ChEBI" id="CHEBI:29035"/>
    </ligand>
</feature>
<dbReference type="Pfam" id="PF08502">
    <property type="entry name" value="LeuA_dimer"/>
    <property type="match status" value="1"/>
</dbReference>
<dbReference type="EMBL" id="CP019384">
    <property type="protein sequence ID" value="QAT16392.1"/>
    <property type="molecule type" value="Genomic_DNA"/>
</dbReference>
<feature type="binding site" evidence="11">
    <location>
        <position position="202"/>
    </location>
    <ligand>
        <name>Mn(2+)</name>
        <dbReference type="ChEBI" id="CHEBI:29035"/>
    </ligand>
</feature>
<dbReference type="GO" id="GO:0030145">
    <property type="term" value="F:manganese ion binding"/>
    <property type="evidence" value="ECO:0007669"/>
    <property type="project" value="UniProtKB-UniRule"/>
</dbReference>
<dbReference type="FunFam" id="3.20.20.70:FF:000010">
    <property type="entry name" value="2-isopropylmalate synthase"/>
    <property type="match status" value="1"/>
</dbReference>
<gene>
    <name evidence="11" type="primary">leuA</name>
    <name evidence="13" type="ORF">BU251_00935</name>
</gene>
<evidence type="ECO:0000256" key="9">
    <source>
        <dbReference type="ARBA" id="ARBA00023211"/>
    </source>
</evidence>
<sequence length="512" mass="55654">MDKLIIFDTTLRDGEQAPGATLNEREKIEIARQLVTLGVDVIEAGFPISSPGDFRAVNRIASTVKGVVICGLARAVTKDIDAAYKATKPARGGARIHVFLATSKIHMQYKLKKAEDEILRLATESVKYAKKYTRDVEFSPEDASRTEPEFLFRVLEAVIKAGATTVNIPDTVGYAYPAEYGALIRSIHERVPNIHRAVISVHCHNDLGLAVANSLEAVKSGARQVECTINGIGERAGNASMEEIVMAVKTRRDSFPHVTAAINTQEIYKTSRLVSKLTGFVVAPNKAIVGNNAFRHESGIHQDGVMKKRSTYEIIAPEDVGFTGTSLVLGKHSGRHAFEKRLAEMGITVSGDELVRAFEKFKELADKKKNVYEEDMVSLIEDEINKPAEIWQMAAVSYASGTHVTPSATVRLKKQGRGFSVTSTGDGPVDACYKAIEKITRIKTRLLDYRIEAVTSGKDALGEVAVRVQSGKKIAMGRGSSTDVIEASAKAFLNAVNKLASKKKGPDGTLPL</sequence>
<dbReference type="GO" id="GO:0003852">
    <property type="term" value="F:2-isopropylmalate synthase activity"/>
    <property type="evidence" value="ECO:0007669"/>
    <property type="project" value="UniProtKB-UniRule"/>
</dbReference>
<dbReference type="InterPro" id="IPR013785">
    <property type="entry name" value="Aldolase_TIM"/>
</dbReference>
<dbReference type="InterPro" id="IPR050073">
    <property type="entry name" value="2-IPM_HCS-like"/>
</dbReference>